<reference evidence="1 2" key="1">
    <citation type="submission" date="2019-03" db="EMBL/GenBank/DDBJ databases">
        <title>Genomic Encyclopedia of Type Strains, Phase IV (KMG-IV): sequencing the most valuable type-strain genomes for metagenomic binning, comparative biology and taxonomic classification.</title>
        <authorList>
            <person name="Goeker M."/>
        </authorList>
    </citation>
    <scope>NUCLEOTIDE SEQUENCE [LARGE SCALE GENOMIC DNA]</scope>
    <source>
        <strain evidence="1 2">DSM 25488</strain>
    </source>
</reference>
<dbReference type="SUPFAM" id="SSF48452">
    <property type="entry name" value="TPR-like"/>
    <property type="match status" value="1"/>
</dbReference>
<gene>
    <name evidence="1" type="ORF">C8D91_0630</name>
</gene>
<protein>
    <submittedName>
        <fullName evidence="1">Uncharacterized protein</fullName>
    </submittedName>
</protein>
<name>A0A4R6XZJ2_9GAMM</name>
<keyword evidence="2" id="KW-1185">Reference proteome</keyword>
<dbReference type="InterPro" id="IPR011990">
    <property type="entry name" value="TPR-like_helical_dom_sf"/>
</dbReference>
<organism evidence="1 2">
    <name type="scientific">Marinicella litoralis</name>
    <dbReference type="NCBI Taxonomy" id="644220"/>
    <lineage>
        <taxon>Bacteria</taxon>
        <taxon>Pseudomonadati</taxon>
        <taxon>Pseudomonadota</taxon>
        <taxon>Gammaproteobacteria</taxon>
        <taxon>Lysobacterales</taxon>
        <taxon>Marinicellaceae</taxon>
        <taxon>Marinicella</taxon>
    </lineage>
</organism>
<evidence type="ECO:0000313" key="2">
    <source>
        <dbReference type="Proteomes" id="UP000295724"/>
    </source>
</evidence>
<dbReference type="Gene3D" id="1.25.40.10">
    <property type="entry name" value="Tetratricopeptide repeat domain"/>
    <property type="match status" value="1"/>
</dbReference>
<proteinExistence type="predicted"/>
<accession>A0A4R6XZJ2</accession>
<dbReference type="OrthoDB" id="6197602at2"/>
<dbReference type="Proteomes" id="UP000295724">
    <property type="component" value="Unassembled WGS sequence"/>
</dbReference>
<dbReference type="RefSeq" id="WP_099017621.1">
    <property type="nucleotide sequence ID" value="NZ_NIHB01000001.1"/>
</dbReference>
<sequence>MNFCLYRGILAAILILALSHCSQRKPIDINDDVRDPSDHSSSVIQIAPMVPEAVQLLIKEADEQIEQGLIKAAVLTLSRALSISPTSATVHQHLAEVYLSEGNYQAAFNWSNRVVQDGPAHGPICERARRTLALAAEMLNDVETQAAALEAIDSCSQSSAPRY</sequence>
<comment type="caution">
    <text evidence="1">The sequence shown here is derived from an EMBL/GenBank/DDBJ whole genome shotgun (WGS) entry which is preliminary data.</text>
</comment>
<evidence type="ECO:0000313" key="1">
    <source>
        <dbReference type="EMBL" id="TDR23764.1"/>
    </source>
</evidence>
<dbReference type="EMBL" id="SNZB01000001">
    <property type="protein sequence ID" value="TDR23764.1"/>
    <property type="molecule type" value="Genomic_DNA"/>
</dbReference>
<dbReference type="AlphaFoldDB" id="A0A4R6XZJ2"/>